<feature type="binding site" evidence="2">
    <location>
        <position position="285"/>
    </location>
    <ligand>
        <name>substrate</name>
    </ligand>
</feature>
<sequence>MPHLQSGRAAAPWEAFCATFPASGDGLPRDGDGLADALAVIVAAHGDGAELVHSGRDRTPAPCNYALLRRLSWDAVDASFFSATLPALVAAVHALSQHYPDADAAPAQVDAAGDSTAATYTNVLALVGAAFFSLFPAETGFSLAPIFSMRANKAKAYAVVEYFARSLHDPPRHGSLSVSRIAMPDAEIPDWANAQDIHMATASVAIFDSGNIEDNGGAAGMVLADFANRFLGGAVLTHGAVQEEIYFGVVYPQLLVARLLAPRPMTAEEVIVMEGAERFCNYSGYAQTLKFAGSHVDGSPRHPESGSFLTRIVAFDALPFYCREDAKAQWSRACIDRELRKALTAFARHRSDPEELPPVATGNWGCGAFGGCKQLKALLQWMAAAAAGRPLAYFTFGDVELAEAFEATVATVVANSATVADLYSWTCSYGASIGTLSSGRDLLNYVAQRAMASA</sequence>
<gene>
    <name evidence="4" type="ORF">AMSG_04889</name>
</gene>
<dbReference type="Proteomes" id="UP000054408">
    <property type="component" value="Unassembled WGS sequence"/>
</dbReference>
<dbReference type="GO" id="GO:0006282">
    <property type="term" value="P:regulation of DNA repair"/>
    <property type="evidence" value="ECO:0007669"/>
    <property type="project" value="InterPro"/>
</dbReference>
<dbReference type="PANTHER" id="PTHR12837">
    <property type="entry name" value="POLY ADP-RIBOSE GLYCOHYDROLASE"/>
    <property type="match status" value="1"/>
</dbReference>
<organism evidence="4 5">
    <name type="scientific">Thecamonas trahens ATCC 50062</name>
    <dbReference type="NCBI Taxonomy" id="461836"/>
    <lineage>
        <taxon>Eukaryota</taxon>
        <taxon>Apusozoa</taxon>
        <taxon>Apusomonadida</taxon>
        <taxon>Apusomonadidae</taxon>
        <taxon>Thecamonas</taxon>
    </lineage>
</organism>
<evidence type="ECO:0000256" key="1">
    <source>
        <dbReference type="PIRSR" id="PIRSR607724-1"/>
    </source>
</evidence>
<reference evidence="4 5" key="1">
    <citation type="submission" date="2010-05" db="EMBL/GenBank/DDBJ databases">
        <title>The Genome Sequence of Thecamonas trahens ATCC 50062.</title>
        <authorList>
            <consortium name="The Broad Institute Genome Sequencing Platform"/>
            <person name="Russ C."/>
            <person name="Cuomo C."/>
            <person name="Shea T."/>
            <person name="Young S.K."/>
            <person name="Zeng Q."/>
            <person name="Koehrsen M."/>
            <person name="Haas B."/>
            <person name="Borodovsky M."/>
            <person name="Guigo R."/>
            <person name="Alvarado L."/>
            <person name="Berlin A."/>
            <person name="Bochicchio J."/>
            <person name="Borenstein D."/>
            <person name="Chapman S."/>
            <person name="Chen Z."/>
            <person name="Freedman E."/>
            <person name="Gellesch M."/>
            <person name="Goldberg J."/>
            <person name="Griggs A."/>
            <person name="Gujja S."/>
            <person name="Heilman E."/>
            <person name="Heiman D."/>
            <person name="Hepburn T."/>
            <person name="Howarth C."/>
            <person name="Jen D."/>
            <person name="Larson L."/>
            <person name="Mehta T."/>
            <person name="Park D."/>
            <person name="Pearson M."/>
            <person name="Roberts A."/>
            <person name="Saif S."/>
            <person name="Shenoy N."/>
            <person name="Sisk P."/>
            <person name="Stolte C."/>
            <person name="Sykes S."/>
            <person name="Thomson T."/>
            <person name="Walk T."/>
            <person name="White J."/>
            <person name="Yandava C."/>
            <person name="Burger G."/>
            <person name="Gray M.W."/>
            <person name="Holland P.W.H."/>
            <person name="King N."/>
            <person name="Lang F.B.F."/>
            <person name="Roger A.J."/>
            <person name="Ruiz-Trillo I."/>
            <person name="Lander E."/>
            <person name="Nusbaum C."/>
        </authorList>
    </citation>
    <scope>NUCLEOTIDE SEQUENCE [LARGE SCALE GENOMIC DNA]</scope>
    <source>
        <strain evidence="4 5">ATCC 50062</strain>
    </source>
</reference>
<dbReference type="GeneID" id="25564406"/>
<keyword evidence="5" id="KW-1185">Reference proteome</keyword>
<dbReference type="OrthoDB" id="1937899at2759"/>
<evidence type="ECO:0000313" key="4">
    <source>
        <dbReference type="EMBL" id="KNC48443.1"/>
    </source>
</evidence>
<feature type="active site" evidence="1">
    <location>
        <position position="225"/>
    </location>
</feature>
<feature type="domain" description="PARG catalytic Macro" evidence="3">
    <location>
        <begin position="191"/>
        <end position="402"/>
    </location>
</feature>
<dbReference type="GO" id="GO:0005634">
    <property type="term" value="C:nucleus"/>
    <property type="evidence" value="ECO:0007669"/>
    <property type="project" value="TreeGrafter"/>
</dbReference>
<evidence type="ECO:0000256" key="2">
    <source>
        <dbReference type="PIRSR" id="PIRSR607724-2"/>
    </source>
</evidence>
<dbReference type="OMA" id="NQLWEYI"/>
<proteinExistence type="predicted"/>
<dbReference type="InterPro" id="IPR046372">
    <property type="entry name" value="PARG_cat_C"/>
</dbReference>
<keyword evidence="4" id="KW-0378">Hydrolase</keyword>
<dbReference type="GO" id="GO:0009225">
    <property type="term" value="P:nucleotide-sugar metabolic process"/>
    <property type="evidence" value="ECO:0007669"/>
    <property type="project" value="TreeGrafter"/>
</dbReference>
<dbReference type="Pfam" id="PF05028">
    <property type="entry name" value="PARG_cat_C"/>
    <property type="match status" value="1"/>
</dbReference>
<protein>
    <submittedName>
        <fullName evidence="4">Poly(ADP-ribose) glycohydrolase isoform</fullName>
    </submittedName>
</protein>
<dbReference type="EMBL" id="GL349451">
    <property type="protein sequence ID" value="KNC48443.1"/>
    <property type="molecule type" value="Genomic_DNA"/>
</dbReference>
<dbReference type="RefSeq" id="XP_013758556.1">
    <property type="nucleotide sequence ID" value="XM_013903102.1"/>
</dbReference>
<evidence type="ECO:0000313" key="5">
    <source>
        <dbReference type="Proteomes" id="UP000054408"/>
    </source>
</evidence>
<dbReference type="GO" id="GO:0004649">
    <property type="term" value="F:poly(ADP-ribose) glycohydrolase activity"/>
    <property type="evidence" value="ECO:0007669"/>
    <property type="project" value="InterPro"/>
</dbReference>
<dbReference type="GO" id="GO:0005975">
    <property type="term" value="P:carbohydrate metabolic process"/>
    <property type="evidence" value="ECO:0007669"/>
    <property type="project" value="InterPro"/>
</dbReference>
<dbReference type="PANTHER" id="PTHR12837:SF0">
    <property type="entry name" value="POLY(ADP-RIBOSE) GLYCOHYDROLASE"/>
    <property type="match status" value="1"/>
</dbReference>
<dbReference type="InterPro" id="IPR007724">
    <property type="entry name" value="Poly_GlycHdrlase"/>
</dbReference>
<dbReference type="GO" id="GO:0005737">
    <property type="term" value="C:cytoplasm"/>
    <property type="evidence" value="ECO:0007669"/>
    <property type="project" value="TreeGrafter"/>
</dbReference>
<accession>A0A0L0DAW8</accession>
<dbReference type="GO" id="GO:1990966">
    <property type="term" value="P:ATP generation from poly-ADP-D-ribose"/>
    <property type="evidence" value="ECO:0007669"/>
    <property type="project" value="TreeGrafter"/>
</dbReference>
<feature type="active site" evidence="1">
    <location>
        <position position="244"/>
    </location>
</feature>
<dbReference type="STRING" id="461836.A0A0L0DAW8"/>
<feature type="binding site" evidence="2">
    <location>
        <position position="228"/>
    </location>
    <ligand>
        <name>substrate</name>
    </ligand>
</feature>
<dbReference type="eggNOG" id="KOG2064">
    <property type="taxonomic scope" value="Eukaryota"/>
</dbReference>
<feature type="active site" evidence="1">
    <location>
        <position position="243"/>
    </location>
</feature>
<name>A0A0L0DAW8_THETB</name>
<evidence type="ECO:0000259" key="3">
    <source>
        <dbReference type="Pfam" id="PF05028"/>
    </source>
</evidence>
<feature type="binding site" evidence="2">
    <location>
        <position position="242"/>
    </location>
    <ligand>
        <name>substrate</name>
    </ligand>
</feature>
<dbReference type="AlphaFoldDB" id="A0A0L0DAW8"/>